<dbReference type="SMART" id="SM01007">
    <property type="entry name" value="Aldolase_II"/>
    <property type="match status" value="1"/>
</dbReference>
<evidence type="ECO:0000313" key="4">
    <source>
        <dbReference type="EMBL" id="GAA3660225.1"/>
    </source>
</evidence>
<evidence type="ECO:0000256" key="2">
    <source>
        <dbReference type="ARBA" id="ARBA00023239"/>
    </source>
</evidence>
<evidence type="ECO:0000259" key="3">
    <source>
        <dbReference type="SMART" id="SM01007"/>
    </source>
</evidence>
<comment type="caution">
    <text evidence="4">The sequence shown here is derived from an EMBL/GenBank/DDBJ whole genome shotgun (WGS) entry which is preliminary data.</text>
</comment>
<keyword evidence="1" id="KW-0479">Metal-binding</keyword>
<dbReference type="InterPro" id="IPR050197">
    <property type="entry name" value="Aldolase_class_II_sugar_metab"/>
</dbReference>
<dbReference type="PANTHER" id="PTHR22789">
    <property type="entry name" value="FUCULOSE PHOSPHATE ALDOLASE"/>
    <property type="match status" value="1"/>
</dbReference>
<dbReference type="PANTHER" id="PTHR22789:SF0">
    <property type="entry name" value="3-OXO-TETRONATE 4-PHOSPHATE DECARBOXYLASE-RELATED"/>
    <property type="match status" value="1"/>
</dbReference>
<evidence type="ECO:0000256" key="1">
    <source>
        <dbReference type="ARBA" id="ARBA00022723"/>
    </source>
</evidence>
<dbReference type="Pfam" id="PF00596">
    <property type="entry name" value="Aldolase_II"/>
    <property type="match status" value="1"/>
</dbReference>
<protein>
    <submittedName>
        <fullName evidence="4">Aldolase</fullName>
    </submittedName>
</protein>
<proteinExistence type="predicted"/>
<dbReference type="SUPFAM" id="SSF53639">
    <property type="entry name" value="AraD/HMP-PK domain-like"/>
    <property type="match status" value="1"/>
</dbReference>
<evidence type="ECO:0000313" key="5">
    <source>
        <dbReference type="Proteomes" id="UP001410795"/>
    </source>
</evidence>
<dbReference type="InterPro" id="IPR001303">
    <property type="entry name" value="Aldolase_II/adducin_N"/>
</dbReference>
<reference evidence="5" key="1">
    <citation type="journal article" date="2019" name="Int. J. Syst. Evol. Microbiol.">
        <title>The Global Catalogue of Microorganisms (GCM) 10K type strain sequencing project: providing services to taxonomists for standard genome sequencing and annotation.</title>
        <authorList>
            <consortium name="The Broad Institute Genomics Platform"/>
            <consortium name="The Broad Institute Genome Sequencing Center for Infectious Disease"/>
            <person name="Wu L."/>
            <person name="Ma J."/>
        </authorList>
    </citation>
    <scope>NUCLEOTIDE SEQUENCE [LARGE SCALE GENOMIC DNA]</scope>
    <source>
        <strain evidence="5">JCM 16546</strain>
    </source>
</reference>
<gene>
    <name evidence="4" type="ORF">GCM10022202_21370</name>
</gene>
<dbReference type="Gene3D" id="3.40.225.10">
    <property type="entry name" value="Class II aldolase/adducin N-terminal domain"/>
    <property type="match status" value="1"/>
</dbReference>
<dbReference type="RefSeq" id="WP_221860572.1">
    <property type="nucleotide sequence ID" value="NZ_BAAAYV010000010.1"/>
</dbReference>
<name>A0ABP7BGM5_9MICO</name>
<organism evidence="4 5">
    <name type="scientific">Microbacterium marinilacus</name>
    <dbReference type="NCBI Taxonomy" id="415209"/>
    <lineage>
        <taxon>Bacteria</taxon>
        <taxon>Bacillati</taxon>
        <taxon>Actinomycetota</taxon>
        <taxon>Actinomycetes</taxon>
        <taxon>Micrococcales</taxon>
        <taxon>Microbacteriaceae</taxon>
        <taxon>Microbacterium</taxon>
    </lineage>
</organism>
<keyword evidence="5" id="KW-1185">Reference proteome</keyword>
<dbReference type="InterPro" id="IPR036409">
    <property type="entry name" value="Aldolase_II/adducin_N_sf"/>
</dbReference>
<dbReference type="EMBL" id="BAAAYV010000010">
    <property type="protein sequence ID" value="GAA3660225.1"/>
    <property type="molecule type" value="Genomic_DNA"/>
</dbReference>
<sequence length="215" mass="22799">MNAAEQLIAAGRAVVEAGLSPGSSGNISVLDGDRLLITGTGASLGALTPQALTETALDGTHLGGARPSKETPLHLGLYARDERHRAVVHVHSPQAVALSCLAPWREHSAIPPLTPYFVMRVGQTPLLPYRHPGDPALGADIRDARWPLRAALLANHGAVVAGASLEEAVERAAELEEACRIALLTAGRPRNELDPAQVRELAERWDSPWTPPTID</sequence>
<keyword evidence="2" id="KW-0456">Lyase</keyword>
<dbReference type="Proteomes" id="UP001410795">
    <property type="component" value="Unassembled WGS sequence"/>
</dbReference>
<feature type="domain" description="Class II aldolase/adducin N-terminal" evidence="3">
    <location>
        <begin position="5"/>
        <end position="183"/>
    </location>
</feature>
<accession>A0ABP7BGM5</accession>